<dbReference type="Proteomes" id="UP000494165">
    <property type="component" value="Unassembled WGS sequence"/>
</dbReference>
<evidence type="ECO:0000256" key="1">
    <source>
        <dbReference type="SAM" id="MobiDB-lite"/>
    </source>
</evidence>
<comment type="caution">
    <text evidence="3">The sequence shown here is derived from an EMBL/GenBank/DDBJ whole genome shotgun (WGS) entry which is preliminary data.</text>
</comment>
<evidence type="ECO:0000313" key="3">
    <source>
        <dbReference type="EMBL" id="CAB3369307.1"/>
    </source>
</evidence>
<evidence type="ECO:0000256" key="2">
    <source>
        <dbReference type="SAM" id="SignalP"/>
    </source>
</evidence>
<feature type="compositionally biased region" description="Polar residues" evidence="1">
    <location>
        <begin position="28"/>
        <end position="44"/>
    </location>
</feature>
<feature type="region of interest" description="Disordered" evidence="1">
    <location>
        <begin position="75"/>
        <end position="167"/>
    </location>
</feature>
<dbReference type="EMBL" id="CADEPI010000044">
    <property type="protein sequence ID" value="CAB3369307.1"/>
    <property type="molecule type" value="Genomic_DNA"/>
</dbReference>
<feature type="signal peptide" evidence="2">
    <location>
        <begin position="1"/>
        <end position="25"/>
    </location>
</feature>
<keyword evidence="2" id="KW-0732">Signal</keyword>
<reference evidence="3 4" key="1">
    <citation type="submission" date="2020-04" db="EMBL/GenBank/DDBJ databases">
        <authorList>
            <person name="Alioto T."/>
            <person name="Alioto T."/>
            <person name="Gomez Garrido J."/>
        </authorList>
    </citation>
    <scope>NUCLEOTIDE SEQUENCE [LARGE SCALE GENOMIC DNA]</scope>
</reference>
<dbReference type="AlphaFoldDB" id="A0A8S1CVQ3"/>
<organism evidence="3 4">
    <name type="scientific">Cloeon dipterum</name>
    <dbReference type="NCBI Taxonomy" id="197152"/>
    <lineage>
        <taxon>Eukaryota</taxon>
        <taxon>Metazoa</taxon>
        <taxon>Ecdysozoa</taxon>
        <taxon>Arthropoda</taxon>
        <taxon>Hexapoda</taxon>
        <taxon>Insecta</taxon>
        <taxon>Pterygota</taxon>
        <taxon>Palaeoptera</taxon>
        <taxon>Ephemeroptera</taxon>
        <taxon>Pisciforma</taxon>
        <taxon>Baetidae</taxon>
        <taxon>Cloeon</taxon>
    </lineage>
</organism>
<gene>
    <name evidence="3" type="ORF">CLODIP_2_CD05711</name>
</gene>
<proteinExistence type="predicted"/>
<name>A0A8S1CVQ3_9INSE</name>
<sequence length="167" mass="17709">MRFTSCFSVCILVAAIYCCVGYGKSMQQRTTHPQKSGNKVQNGTKKAVVSGGTQKGSPMKKRRQYIIKCCGTNSCRGPNKPLSRNDSRKTTKQTTAASVATTIAATNDETAPENIDTGEGEAATEEQGGETVEPTEYANPETNPPTKAAVGYTGATASENGDYGYAY</sequence>
<feature type="chain" id="PRO_5035840880" evidence="2">
    <location>
        <begin position="26"/>
        <end position="167"/>
    </location>
</feature>
<accession>A0A8S1CVQ3</accession>
<feature type="region of interest" description="Disordered" evidence="1">
    <location>
        <begin position="28"/>
        <end position="58"/>
    </location>
</feature>
<protein>
    <submittedName>
        <fullName evidence="3">Uncharacterized protein</fullName>
    </submittedName>
</protein>
<evidence type="ECO:0000313" key="4">
    <source>
        <dbReference type="Proteomes" id="UP000494165"/>
    </source>
</evidence>
<keyword evidence="4" id="KW-1185">Reference proteome</keyword>
<feature type="compositionally biased region" description="Low complexity" evidence="1">
    <location>
        <begin position="94"/>
        <end position="106"/>
    </location>
</feature>
<feature type="compositionally biased region" description="Acidic residues" evidence="1">
    <location>
        <begin position="116"/>
        <end position="128"/>
    </location>
</feature>